<feature type="transmembrane region" description="Helical" evidence="1">
    <location>
        <begin position="187"/>
        <end position="212"/>
    </location>
</feature>
<keyword evidence="1" id="KW-0812">Transmembrane</keyword>
<keyword evidence="4" id="KW-1185">Reference proteome</keyword>
<dbReference type="Proteomes" id="UP001497444">
    <property type="component" value="Unassembled WGS sequence"/>
</dbReference>
<accession>A0ABP0V9R3</accession>
<gene>
    <name evidence="3" type="ORF">CSSPJE1EN1_LOCUS26240</name>
</gene>
<comment type="caution">
    <text evidence="3">The sequence shown here is derived from an EMBL/GenBank/DDBJ whole genome shotgun (WGS) entry which is preliminary data.</text>
</comment>
<name>A0ABP0V9R3_9BRYO</name>
<evidence type="ECO:0000313" key="4">
    <source>
        <dbReference type="Proteomes" id="UP001497444"/>
    </source>
</evidence>
<reference evidence="3" key="1">
    <citation type="submission" date="2024-02" db="EMBL/GenBank/DDBJ databases">
        <authorList>
            <consortium name="ELIXIR-Norway"/>
            <consortium name="Elixir Norway"/>
        </authorList>
    </citation>
    <scope>NUCLEOTIDE SEQUENCE</scope>
</reference>
<keyword evidence="1" id="KW-0472">Membrane</keyword>
<proteinExistence type="predicted"/>
<evidence type="ECO:0000256" key="1">
    <source>
        <dbReference type="SAM" id="Phobius"/>
    </source>
</evidence>
<feature type="domain" description="Fatty acid desaturase" evidence="2">
    <location>
        <begin position="48"/>
        <end position="292"/>
    </location>
</feature>
<evidence type="ECO:0000313" key="3">
    <source>
        <dbReference type="EMBL" id="CAK9250862.1"/>
    </source>
</evidence>
<protein>
    <recommendedName>
        <fullName evidence="2">Fatty acid desaturase domain-containing protein</fullName>
    </recommendedName>
</protein>
<dbReference type="EMBL" id="CAXAQS010000256">
    <property type="protein sequence ID" value="CAK9250862.1"/>
    <property type="molecule type" value="Genomic_DNA"/>
</dbReference>
<dbReference type="InterPro" id="IPR005804">
    <property type="entry name" value="FA_desaturase_dom"/>
</dbReference>
<organism evidence="3 4">
    <name type="scientific">Sphagnum jensenii</name>
    <dbReference type="NCBI Taxonomy" id="128206"/>
    <lineage>
        <taxon>Eukaryota</taxon>
        <taxon>Viridiplantae</taxon>
        <taxon>Streptophyta</taxon>
        <taxon>Embryophyta</taxon>
        <taxon>Bryophyta</taxon>
        <taxon>Sphagnophytina</taxon>
        <taxon>Sphagnopsida</taxon>
        <taxon>Sphagnales</taxon>
        <taxon>Sphagnaceae</taxon>
        <taxon>Sphagnum</taxon>
    </lineage>
</organism>
<keyword evidence="1" id="KW-1133">Transmembrane helix</keyword>
<evidence type="ECO:0000259" key="2">
    <source>
        <dbReference type="Pfam" id="PF00487"/>
    </source>
</evidence>
<dbReference type="CDD" id="cd03510">
    <property type="entry name" value="Rhizobitoxine-FADS-like"/>
    <property type="match status" value="1"/>
</dbReference>
<sequence length="308" mass="36088">MKQGETHHLPIDQVRALSGLSPAKSMLTLLCEWSIIAGAITLGVHFPHPLVYALVWILIGTRMYALYSLLHDGIHFLLLPDRQANDILCRLLLAWPLFIDLDRMRRAHMAHHRHLRTPDDPELAHLDYREFHFPRPASAVALTFLLDMTGVNFIKYKIMSLYRATKKTRLTNPKLESQPKAYFSAKILYYAIIFTLVVSMGWIIPFLMYWILPYITIYQALNRLRLTTEHFHLGDDAAYQTRTVKLNPIEEFFLSPHHLGFHTEHHIYPGVPFYRLPALHRMLMDNDEYRRQALVSRSYIEVLKQYTN</sequence>
<dbReference type="Pfam" id="PF00487">
    <property type="entry name" value="FA_desaturase"/>
    <property type="match status" value="1"/>
</dbReference>